<dbReference type="GO" id="GO:0005634">
    <property type="term" value="C:nucleus"/>
    <property type="evidence" value="ECO:0007669"/>
    <property type="project" value="TreeGrafter"/>
</dbReference>
<keyword evidence="4" id="KW-0479">Metal-binding</keyword>
<reference evidence="7" key="1">
    <citation type="journal article" date="2020" name="Stud. Mycol.">
        <title>101 Dothideomycetes genomes: a test case for predicting lifestyles and emergence of pathogens.</title>
        <authorList>
            <person name="Haridas S."/>
            <person name="Albert R."/>
            <person name="Binder M."/>
            <person name="Bloem J."/>
            <person name="Labutti K."/>
            <person name="Salamov A."/>
            <person name="Andreopoulos B."/>
            <person name="Baker S."/>
            <person name="Barry K."/>
            <person name="Bills G."/>
            <person name="Bluhm B."/>
            <person name="Cannon C."/>
            <person name="Castanera R."/>
            <person name="Culley D."/>
            <person name="Daum C."/>
            <person name="Ezra D."/>
            <person name="Gonzalez J."/>
            <person name="Henrissat B."/>
            <person name="Kuo A."/>
            <person name="Liang C."/>
            <person name="Lipzen A."/>
            <person name="Lutzoni F."/>
            <person name="Magnuson J."/>
            <person name="Mondo S."/>
            <person name="Nolan M."/>
            <person name="Ohm R."/>
            <person name="Pangilinan J."/>
            <person name="Park H.-J."/>
            <person name="Ramirez L."/>
            <person name="Alfaro M."/>
            <person name="Sun H."/>
            <person name="Tritt A."/>
            <person name="Yoshinaga Y."/>
            <person name="Zwiers L.-H."/>
            <person name="Turgeon B."/>
            <person name="Goodwin S."/>
            <person name="Spatafora J."/>
            <person name="Crous P."/>
            <person name="Grigoriev I."/>
        </authorList>
    </citation>
    <scope>NUCLEOTIDE SEQUENCE</scope>
    <source>
        <strain evidence="7">CBS 130266</strain>
    </source>
</reference>
<proteinExistence type="inferred from homology"/>
<dbReference type="Proteomes" id="UP000800235">
    <property type="component" value="Unassembled WGS sequence"/>
</dbReference>
<keyword evidence="3" id="KW-0520">NAD</keyword>
<gene>
    <name evidence="7" type="ORF">EJ08DRAFT_581854</name>
</gene>
<evidence type="ECO:0000313" key="8">
    <source>
        <dbReference type="Proteomes" id="UP000800235"/>
    </source>
</evidence>
<feature type="binding site" evidence="4">
    <location>
        <position position="242"/>
    </location>
    <ligand>
        <name>Zn(2+)</name>
        <dbReference type="ChEBI" id="CHEBI:29105"/>
    </ligand>
</feature>
<accession>A0A9P4P070</accession>
<keyword evidence="4" id="KW-0862">Zinc</keyword>
<dbReference type="Gene3D" id="3.30.1600.10">
    <property type="entry name" value="SIR2/SIRT2 'Small Domain"/>
    <property type="match status" value="1"/>
</dbReference>
<protein>
    <submittedName>
        <fullName evidence="7">DHS-like NAD/FAD-binding domain-containing protein</fullName>
    </submittedName>
</protein>
<feature type="binding site" evidence="4">
    <location>
        <position position="197"/>
    </location>
    <ligand>
        <name>Zn(2+)</name>
        <dbReference type="ChEBI" id="CHEBI:29105"/>
    </ligand>
</feature>
<dbReference type="SUPFAM" id="SSF52467">
    <property type="entry name" value="DHS-like NAD/FAD-binding domain"/>
    <property type="match status" value="1"/>
</dbReference>
<dbReference type="PANTHER" id="PTHR11085">
    <property type="entry name" value="NAD-DEPENDENT PROTEIN DEACYLASE SIRTUIN-5, MITOCHONDRIAL-RELATED"/>
    <property type="match status" value="1"/>
</dbReference>
<dbReference type="Pfam" id="PF02146">
    <property type="entry name" value="SIR2"/>
    <property type="match status" value="1"/>
</dbReference>
<comment type="similarity">
    <text evidence="1">Belongs to the sirtuin family. Class I subfamily.</text>
</comment>
<dbReference type="AlphaFoldDB" id="A0A9P4P070"/>
<feature type="active site" description="Proton acceptor" evidence="4">
    <location>
        <position position="184"/>
    </location>
</feature>
<dbReference type="OrthoDB" id="424302at2759"/>
<feature type="binding site" evidence="4">
    <location>
        <position position="239"/>
    </location>
    <ligand>
        <name>Zn(2+)</name>
        <dbReference type="ChEBI" id="CHEBI:29105"/>
    </ligand>
</feature>
<dbReference type="GO" id="GO:0070403">
    <property type="term" value="F:NAD+ binding"/>
    <property type="evidence" value="ECO:0007669"/>
    <property type="project" value="InterPro"/>
</dbReference>
<keyword evidence="8" id="KW-1185">Reference proteome</keyword>
<dbReference type="InterPro" id="IPR050134">
    <property type="entry name" value="NAD-dep_sirtuin_deacylases"/>
</dbReference>
<feature type="binding site" evidence="4">
    <location>
        <position position="192"/>
    </location>
    <ligand>
        <name>Zn(2+)</name>
        <dbReference type="ChEBI" id="CHEBI:29105"/>
    </ligand>
</feature>
<feature type="region of interest" description="Disordered" evidence="5">
    <location>
        <begin position="33"/>
        <end position="55"/>
    </location>
</feature>
<evidence type="ECO:0000313" key="7">
    <source>
        <dbReference type="EMBL" id="KAF2434847.1"/>
    </source>
</evidence>
<dbReference type="GO" id="GO:0017136">
    <property type="term" value="F:histone deacetylase activity, NAD-dependent"/>
    <property type="evidence" value="ECO:0007669"/>
    <property type="project" value="TreeGrafter"/>
</dbReference>
<dbReference type="PROSITE" id="PS50305">
    <property type="entry name" value="SIRTUIN"/>
    <property type="match status" value="1"/>
</dbReference>
<name>A0A9P4P070_9PEZI</name>
<evidence type="ECO:0000256" key="4">
    <source>
        <dbReference type="PROSITE-ProRule" id="PRU00236"/>
    </source>
</evidence>
<evidence type="ECO:0000256" key="2">
    <source>
        <dbReference type="ARBA" id="ARBA00022679"/>
    </source>
</evidence>
<organism evidence="7 8">
    <name type="scientific">Tothia fuscella</name>
    <dbReference type="NCBI Taxonomy" id="1048955"/>
    <lineage>
        <taxon>Eukaryota</taxon>
        <taxon>Fungi</taxon>
        <taxon>Dikarya</taxon>
        <taxon>Ascomycota</taxon>
        <taxon>Pezizomycotina</taxon>
        <taxon>Dothideomycetes</taxon>
        <taxon>Pleosporomycetidae</taxon>
        <taxon>Venturiales</taxon>
        <taxon>Cylindrosympodiaceae</taxon>
        <taxon>Tothia</taxon>
    </lineage>
</organism>
<evidence type="ECO:0000259" key="6">
    <source>
        <dbReference type="PROSITE" id="PS50305"/>
    </source>
</evidence>
<feature type="compositionally biased region" description="Basic and acidic residues" evidence="5">
    <location>
        <begin position="36"/>
        <end position="45"/>
    </location>
</feature>
<dbReference type="InterPro" id="IPR026590">
    <property type="entry name" value="Ssirtuin_cat_dom"/>
</dbReference>
<evidence type="ECO:0000256" key="5">
    <source>
        <dbReference type="SAM" id="MobiDB-lite"/>
    </source>
</evidence>
<dbReference type="InterPro" id="IPR003000">
    <property type="entry name" value="Sirtuin"/>
</dbReference>
<comment type="caution">
    <text evidence="7">The sequence shown here is derived from an EMBL/GenBank/DDBJ whole genome shotgun (WGS) entry which is preliminary data.</text>
</comment>
<dbReference type="GO" id="GO:0046872">
    <property type="term" value="F:metal ion binding"/>
    <property type="evidence" value="ECO:0007669"/>
    <property type="project" value="UniProtKB-KW"/>
</dbReference>
<evidence type="ECO:0000256" key="3">
    <source>
        <dbReference type="ARBA" id="ARBA00023027"/>
    </source>
</evidence>
<keyword evidence="2" id="KW-0808">Transferase</keyword>
<dbReference type="InterPro" id="IPR026591">
    <property type="entry name" value="Sirtuin_cat_small_dom_sf"/>
</dbReference>
<dbReference type="EMBL" id="MU007015">
    <property type="protein sequence ID" value="KAF2434847.1"/>
    <property type="molecule type" value="Genomic_DNA"/>
</dbReference>
<feature type="domain" description="Deacetylase sirtuin-type" evidence="6">
    <location>
        <begin position="59"/>
        <end position="348"/>
    </location>
</feature>
<sequence>MAQNSPSVFQSDVHFNFDADQGEGTFPAVLTTSHRQQRDHEHDAFHQTPTRPNGRNLPDPFLGLQVEDYVSFTQHLNASTRIAALLGAGLSAASGIPTFRGAGALWRGIPPKELSSPYAFRDNPVLVWQYHNFRRHIALHALPNTAHYALAHLGEYKDFMAITQNIDGLSQRAGHQTAHLQPIHGTLFDIKCSNPECNYLERENIVDPIIPEMADYGGVDLSDPNVSLPSVTIEQLPHCPKCNSLLRPAVVWFSEVLPGEVLNQVDDWMLSGNVDLMLVIGTHASVWPAADYVEFAREQGARIAHINTEDPSDDQKTEGRDWFFKGDAAVIVPELLKGVIGAPYCIGL</sequence>
<dbReference type="Gene3D" id="3.40.50.1220">
    <property type="entry name" value="TPP-binding domain"/>
    <property type="match status" value="1"/>
</dbReference>
<dbReference type="InterPro" id="IPR029035">
    <property type="entry name" value="DHS-like_NAD/FAD-binding_dom"/>
</dbReference>
<evidence type="ECO:0000256" key="1">
    <source>
        <dbReference type="ARBA" id="ARBA00006924"/>
    </source>
</evidence>
<dbReference type="PANTHER" id="PTHR11085:SF10">
    <property type="entry name" value="NAD-DEPENDENT PROTEIN DEACYLASE SIRTUIN-5, MITOCHONDRIAL-RELATED"/>
    <property type="match status" value="1"/>
</dbReference>